<keyword evidence="9" id="KW-1185">Reference proteome</keyword>
<dbReference type="GO" id="GO:0015074">
    <property type="term" value="P:DNA integration"/>
    <property type="evidence" value="ECO:0007669"/>
    <property type="project" value="UniProtKB-KW"/>
</dbReference>
<dbReference type="InterPro" id="IPR038488">
    <property type="entry name" value="Integrase_DNA-bd_sf"/>
</dbReference>
<dbReference type="Gene3D" id="1.10.443.10">
    <property type="entry name" value="Intergrase catalytic core"/>
    <property type="match status" value="1"/>
</dbReference>
<dbReference type="InterPro" id="IPR050808">
    <property type="entry name" value="Phage_Integrase"/>
</dbReference>
<evidence type="ECO:0000259" key="7">
    <source>
        <dbReference type="PROSITE" id="PS51900"/>
    </source>
</evidence>
<dbReference type="PANTHER" id="PTHR30629">
    <property type="entry name" value="PROPHAGE INTEGRASE"/>
    <property type="match status" value="1"/>
</dbReference>
<dbReference type="InterPro" id="IPR053876">
    <property type="entry name" value="Phage_int_M"/>
</dbReference>
<dbReference type="SUPFAM" id="SSF56349">
    <property type="entry name" value="DNA breaking-rejoining enzymes"/>
    <property type="match status" value="1"/>
</dbReference>
<dbReference type="InterPro" id="IPR010998">
    <property type="entry name" value="Integrase_recombinase_N"/>
</dbReference>
<evidence type="ECO:0000313" key="9">
    <source>
        <dbReference type="Proteomes" id="UP000268684"/>
    </source>
</evidence>
<keyword evidence="3 5" id="KW-0238">DNA-binding</keyword>
<keyword evidence="2" id="KW-0229">DNA integration</keyword>
<evidence type="ECO:0000313" key="8">
    <source>
        <dbReference type="EMBL" id="VBB13362.1"/>
    </source>
</evidence>
<evidence type="ECO:0000256" key="5">
    <source>
        <dbReference type="PROSITE-ProRule" id="PRU01248"/>
    </source>
</evidence>
<dbReference type="InterPro" id="IPR011010">
    <property type="entry name" value="DNA_brk_join_enz"/>
</dbReference>
<dbReference type="InterPro" id="IPR025166">
    <property type="entry name" value="Integrase_DNA_bind_dom"/>
</dbReference>
<dbReference type="Proteomes" id="UP000268684">
    <property type="component" value="Chromosome II"/>
</dbReference>
<evidence type="ECO:0000256" key="4">
    <source>
        <dbReference type="ARBA" id="ARBA00023172"/>
    </source>
</evidence>
<evidence type="ECO:0000256" key="1">
    <source>
        <dbReference type="ARBA" id="ARBA00008857"/>
    </source>
</evidence>
<dbReference type="Gene3D" id="1.10.150.130">
    <property type="match status" value="1"/>
</dbReference>
<gene>
    <name evidence="8" type="primary">intA_2</name>
    <name evidence="8" type="ORF">BSTAB16_3547</name>
</gene>
<dbReference type="GeneID" id="71056003"/>
<dbReference type="InterPro" id="IPR044068">
    <property type="entry name" value="CB"/>
</dbReference>
<protein>
    <submittedName>
        <fullName evidence="8">Prophage CP4-57 integrase,integrase,Phage integrase family</fullName>
    </submittedName>
</protein>
<dbReference type="PROSITE" id="PS51898">
    <property type="entry name" value="TYR_RECOMBINASE"/>
    <property type="match status" value="1"/>
</dbReference>
<evidence type="ECO:0000259" key="6">
    <source>
        <dbReference type="PROSITE" id="PS51898"/>
    </source>
</evidence>
<dbReference type="Gene3D" id="3.30.160.390">
    <property type="entry name" value="Integrase, DNA-binding domain"/>
    <property type="match status" value="1"/>
</dbReference>
<dbReference type="Pfam" id="PF13356">
    <property type="entry name" value="Arm-DNA-bind_3"/>
    <property type="match status" value="1"/>
</dbReference>
<dbReference type="InterPro" id="IPR002104">
    <property type="entry name" value="Integrase_catalytic"/>
</dbReference>
<dbReference type="EMBL" id="LR025743">
    <property type="protein sequence ID" value="VBB13362.1"/>
    <property type="molecule type" value="Genomic_DNA"/>
</dbReference>
<dbReference type="AlphaFoldDB" id="A0AAJ5N7Q4"/>
<comment type="similarity">
    <text evidence="1">Belongs to the 'phage' integrase family.</text>
</comment>
<reference evidence="8 9" key="1">
    <citation type="submission" date="2017-11" db="EMBL/GenBank/DDBJ databases">
        <authorList>
            <person name="Seth-Smith MB H."/>
        </authorList>
    </citation>
    <scope>NUCLEOTIDE SEQUENCE [LARGE SCALE GENOMIC DNA]</scope>
    <source>
        <strain evidence="8">E</strain>
    </source>
</reference>
<feature type="domain" description="Tyr recombinase" evidence="6">
    <location>
        <begin position="215"/>
        <end position="389"/>
    </location>
</feature>
<accession>A0AAJ5N7Q4</accession>
<dbReference type="InterPro" id="IPR013762">
    <property type="entry name" value="Integrase-like_cat_sf"/>
</dbReference>
<dbReference type="Pfam" id="PF00589">
    <property type="entry name" value="Phage_integrase"/>
    <property type="match status" value="1"/>
</dbReference>
<organism evidence="8 9">
    <name type="scientific">Burkholderia stabilis</name>
    <dbReference type="NCBI Taxonomy" id="95485"/>
    <lineage>
        <taxon>Bacteria</taxon>
        <taxon>Pseudomonadati</taxon>
        <taxon>Pseudomonadota</taxon>
        <taxon>Betaproteobacteria</taxon>
        <taxon>Burkholderiales</taxon>
        <taxon>Burkholderiaceae</taxon>
        <taxon>Burkholderia</taxon>
        <taxon>Burkholderia cepacia complex</taxon>
    </lineage>
</organism>
<evidence type="ECO:0000256" key="3">
    <source>
        <dbReference type="ARBA" id="ARBA00023125"/>
    </source>
</evidence>
<dbReference type="RefSeq" id="WP_122169251.1">
    <property type="nucleotide sequence ID" value="NZ_LR025743.1"/>
</dbReference>
<dbReference type="GO" id="GO:0006310">
    <property type="term" value="P:DNA recombination"/>
    <property type="evidence" value="ECO:0007669"/>
    <property type="project" value="UniProtKB-KW"/>
</dbReference>
<evidence type="ECO:0000256" key="2">
    <source>
        <dbReference type="ARBA" id="ARBA00022908"/>
    </source>
</evidence>
<feature type="domain" description="Core-binding (CB)" evidence="7">
    <location>
        <begin position="103"/>
        <end position="184"/>
    </location>
</feature>
<name>A0AAJ5N7Q4_9BURK</name>
<proteinExistence type="inferred from homology"/>
<sequence>MASRQINRLTALGIGKLVDPGYYADGAGLYLQISASGSRSWIYRFSIAGRAREMGLGSLSVLPLAAARKVAADCRASVKQGIDPIVARRRAQVVRAADDAPGVTFKQAAEAYIADRESTWRNTKHAKQWTATLETYAYPVIGNVDVRDIDTEMIVRVLQPIWMKKGETARRVRGRVKAILDAETVLGHRAGDNPARYVDHLDRVLPRVKKRNTVKHHPALAWEDMPAFFAALRQRPKRAAQALRLLILTATRTNEVLFARPEEFDLDARVWTIPGDRMKCEVELRVPLCDEAVELVRQQIATKAKWGWLFPGYKEGRPLSNMAMLLLLRRMDRSNITVHGFRSTFRDWVADCTDYPDSLAEQALAHTITSMTVSAYRRRDMLERRRGMMEDWARYCAGQTATVVPFTRPAAQTAA</sequence>
<dbReference type="GO" id="GO:0003677">
    <property type="term" value="F:DNA binding"/>
    <property type="evidence" value="ECO:0007669"/>
    <property type="project" value="UniProtKB-UniRule"/>
</dbReference>
<dbReference type="PROSITE" id="PS51900">
    <property type="entry name" value="CB"/>
    <property type="match status" value="1"/>
</dbReference>
<dbReference type="PANTHER" id="PTHR30629:SF2">
    <property type="entry name" value="PROPHAGE INTEGRASE INTS-RELATED"/>
    <property type="match status" value="1"/>
</dbReference>
<dbReference type="Pfam" id="PF22022">
    <property type="entry name" value="Phage_int_M"/>
    <property type="match status" value="1"/>
</dbReference>
<keyword evidence="4" id="KW-0233">DNA recombination</keyword>
<dbReference type="CDD" id="cd00801">
    <property type="entry name" value="INT_P4_C"/>
    <property type="match status" value="1"/>
</dbReference>